<dbReference type="SUPFAM" id="SSF51182">
    <property type="entry name" value="RmlC-like cupins"/>
    <property type="match status" value="1"/>
</dbReference>
<dbReference type="InterPro" id="IPR025979">
    <property type="entry name" value="ChrR-like_cupin_dom"/>
</dbReference>
<dbReference type="Gene3D" id="2.60.120.10">
    <property type="entry name" value="Jelly Rolls"/>
    <property type="match status" value="1"/>
</dbReference>
<evidence type="ECO:0000313" key="3">
    <source>
        <dbReference type="Proteomes" id="UP000214603"/>
    </source>
</evidence>
<proteinExistence type="predicted"/>
<dbReference type="OrthoDB" id="345639at2"/>
<dbReference type="InterPro" id="IPR014710">
    <property type="entry name" value="RmlC-like_jellyroll"/>
</dbReference>
<evidence type="ECO:0000259" key="1">
    <source>
        <dbReference type="Pfam" id="PF12973"/>
    </source>
</evidence>
<dbReference type="Proteomes" id="UP000214603">
    <property type="component" value="Unassembled WGS sequence"/>
</dbReference>
<organism evidence="2 3">
    <name type="scientific">Candidimonas nitroreducens</name>
    <dbReference type="NCBI Taxonomy" id="683354"/>
    <lineage>
        <taxon>Bacteria</taxon>
        <taxon>Pseudomonadati</taxon>
        <taxon>Pseudomonadota</taxon>
        <taxon>Betaproteobacteria</taxon>
        <taxon>Burkholderiales</taxon>
        <taxon>Alcaligenaceae</taxon>
        <taxon>Candidimonas</taxon>
    </lineage>
</organism>
<dbReference type="InterPro" id="IPR011051">
    <property type="entry name" value="RmlC_Cupin_sf"/>
</dbReference>
<dbReference type="Pfam" id="PF12973">
    <property type="entry name" value="Cupin_7"/>
    <property type="match status" value="1"/>
</dbReference>
<name>A0A225MBJ8_9BURK</name>
<dbReference type="EMBL" id="NJIH01000009">
    <property type="protein sequence ID" value="OWT57653.1"/>
    <property type="molecule type" value="Genomic_DNA"/>
</dbReference>
<comment type="caution">
    <text evidence="2">The sequence shown here is derived from an EMBL/GenBank/DDBJ whole genome shotgun (WGS) entry which is preliminary data.</text>
</comment>
<gene>
    <name evidence="2" type="ORF">CEY11_15790</name>
</gene>
<keyword evidence="3" id="KW-1185">Reference proteome</keyword>
<protein>
    <recommendedName>
        <fullName evidence="1">ChrR-like cupin domain-containing protein</fullName>
    </recommendedName>
</protein>
<feature type="domain" description="ChrR-like cupin" evidence="1">
    <location>
        <begin position="8"/>
        <end position="97"/>
    </location>
</feature>
<accession>A0A225MBJ8</accession>
<reference evidence="3" key="1">
    <citation type="submission" date="2017-06" db="EMBL/GenBank/DDBJ databases">
        <title>Herbaspirillum phytohormonus sp. nov., isolated from the root nodule of Robinia pseudoacacia in lead-zinc mine.</title>
        <authorList>
            <person name="Fan M."/>
            <person name="Lin Y."/>
        </authorList>
    </citation>
    <scope>NUCLEOTIDE SEQUENCE [LARGE SCALE GENOMIC DNA]</scope>
    <source>
        <strain evidence="3">SC-089</strain>
    </source>
</reference>
<evidence type="ECO:0000313" key="2">
    <source>
        <dbReference type="EMBL" id="OWT57653.1"/>
    </source>
</evidence>
<dbReference type="AlphaFoldDB" id="A0A225MBJ8"/>
<sequence length="122" mass="13803">MRLDLASTVIASQDLPWRATRFPGVEFKLLYEDKATGLFTGLFKWAPGAELPYHEHAELEQTFILEGSLEDHEGEIFPGMYAARPAGSRHIARSPNGCLNISFFLKPNLFFSEEGEARPFER</sequence>